<reference evidence="2 4" key="1">
    <citation type="journal article" date="2014" name="BMC Genomics">
        <title>Genome sequence of Anopheles sinensis provides insight into genetics basis of mosquito competence for malaria parasites.</title>
        <authorList>
            <person name="Zhou D."/>
            <person name="Zhang D."/>
            <person name="Ding G."/>
            <person name="Shi L."/>
            <person name="Hou Q."/>
            <person name="Ye Y."/>
            <person name="Xu Y."/>
            <person name="Zhou H."/>
            <person name="Xiong C."/>
            <person name="Li S."/>
            <person name="Yu J."/>
            <person name="Hong S."/>
            <person name="Yu X."/>
            <person name="Zou P."/>
            <person name="Chen C."/>
            <person name="Chang X."/>
            <person name="Wang W."/>
            <person name="Lv Y."/>
            <person name="Sun Y."/>
            <person name="Ma L."/>
            <person name="Shen B."/>
            <person name="Zhu C."/>
        </authorList>
    </citation>
    <scope>NUCLEOTIDE SEQUENCE [LARGE SCALE GENOMIC DNA]</scope>
</reference>
<dbReference type="Proteomes" id="UP000030765">
    <property type="component" value="Unassembled WGS sequence"/>
</dbReference>
<evidence type="ECO:0000256" key="1">
    <source>
        <dbReference type="SAM" id="MobiDB-lite"/>
    </source>
</evidence>
<dbReference type="VEuPathDB" id="VectorBase:ASIC009745"/>
<evidence type="ECO:0000313" key="2">
    <source>
        <dbReference type="EMBL" id="KFB42086.1"/>
    </source>
</evidence>
<name>A0A084VVU2_ANOSI</name>
<accession>A0A084VVU2</accession>
<dbReference type="VEuPathDB" id="VectorBase:ASIS022958"/>
<keyword evidence="4" id="KW-1185">Reference proteome</keyword>
<dbReference type="EnsemblMetazoa" id="ASIC009745-RA">
    <property type="protein sequence ID" value="ASIC009745-PA"/>
    <property type="gene ID" value="ASIC009745"/>
</dbReference>
<dbReference type="EMBL" id="KE525161">
    <property type="protein sequence ID" value="KFB42086.1"/>
    <property type="molecule type" value="Genomic_DNA"/>
</dbReference>
<gene>
    <name evidence="2" type="ORF">ZHAS_00009745</name>
</gene>
<reference evidence="3" key="2">
    <citation type="submission" date="2020-05" db="UniProtKB">
        <authorList>
            <consortium name="EnsemblMetazoa"/>
        </authorList>
    </citation>
    <scope>IDENTIFICATION</scope>
</reference>
<evidence type="ECO:0000313" key="4">
    <source>
        <dbReference type="Proteomes" id="UP000030765"/>
    </source>
</evidence>
<evidence type="ECO:0000313" key="3">
    <source>
        <dbReference type="EnsemblMetazoa" id="ASIC009745-PA"/>
    </source>
</evidence>
<protein>
    <submittedName>
        <fullName evidence="2 3">Uncharacterized protein</fullName>
    </submittedName>
</protein>
<dbReference type="OrthoDB" id="10608399at2759"/>
<proteinExistence type="predicted"/>
<feature type="region of interest" description="Disordered" evidence="1">
    <location>
        <begin position="32"/>
        <end position="60"/>
    </location>
</feature>
<dbReference type="EMBL" id="ATLV01017298">
    <property type="status" value="NOT_ANNOTATED_CDS"/>
    <property type="molecule type" value="Genomic_DNA"/>
</dbReference>
<organism evidence="2">
    <name type="scientific">Anopheles sinensis</name>
    <name type="common">Mosquito</name>
    <dbReference type="NCBI Taxonomy" id="74873"/>
    <lineage>
        <taxon>Eukaryota</taxon>
        <taxon>Metazoa</taxon>
        <taxon>Ecdysozoa</taxon>
        <taxon>Arthropoda</taxon>
        <taxon>Hexapoda</taxon>
        <taxon>Insecta</taxon>
        <taxon>Pterygota</taxon>
        <taxon>Neoptera</taxon>
        <taxon>Endopterygota</taxon>
        <taxon>Diptera</taxon>
        <taxon>Nematocera</taxon>
        <taxon>Culicoidea</taxon>
        <taxon>Culicidae</taxon>
        <taxon>Anophelinae</taxon>
        <taxon>Anopheles</taxon>
    </lineage>
</organism>
<sequence length="138" mass="15162">MDIGVSNGMKSDEDPSNVLCPADDGSYIIQPKIPEPEQNHQRPSLTALDASPIDDQSVETPTRNATIFRLQKCSTKIFGLSPVSELSAALHCTGLDTPRLSRADRSVLASKRKVWFEQLDAGQDENARARARSQLQLE</sequence>
<dbReference type="AlphaFoldDB" id="A0A084VVU2"/>